<reference evidence="7" key="1">
    <citation type="submission" date="2016-06" db="EMBL/GenBank/DDBJ databases">
        <title>Parallel loss of symbiosis genes in relatives of nitrogen-fixing non-legume Parasponia.</title>
        <authorList>
            <person name="Van Velzen R."/>
            <person name="Holmer R."/>
            <person name="Bu F."/>
            <person name="Rutten L."/>
            <person name="Van Zeijl A."/>
            <person name="Liu W."/>
            <person name="Santuari L."/>
            <person name="Cao Q."/>
            <person name="Sharma T."/>
            <person name="Shen D."/>
            <person name="Roswanjaya Y."/>
            <person name="Wardhani T."/>
            <person name="Kalhor M.S."/>
            <person name="Jansen J."/>
            <person name="Van den Hoogen J."/>
            <person name="Gungor B."/>
            <person name="Hartog M."/>
            <person name="Hontelez J."/>
            <person name="Verver J."/>
            <person name="Yang W.-C."/>
            <person name="Schijlen E."/>
            <person name="Repin R."/>
            <person name="Schilthuizen M."/>
            <person name="Schranz E."/>
            <person name="Heidstra R."/>
            <person name="Miyata K."/>
            <person name="Fedorova E."/>
            <person name="Kohlen W."/>
            <person name="Bisseling T."/>
            <person name="Smit S."/>
            <person name="Geurts R."/>
        </authorList>
    </citation>
    <scope>NUCLEOTIDE SEQUENCE [LARGE SCALE GENOMIC DNA]</scope>
    <source>
        <strain evidence="7">cv. RG33-2</strain>
    </source>
</reference>
<dbReference type="InParanoid" id="A0A2P5CA83"/>
<feature type="domain" description="PHD finger protein MALE STERILITY 1-like ubiquitin-like" evidence="4">
    <location>
        <begin position="396"/>
        <end position="481"/>
    </location>
</feature>
<dbReference type="Gene3D" id="3.30.40.10">
    <property type="entry name" value="Zinc/RING finger domain, C3HC4 (zinc finger)"/>
    <property type="match status" value="1"/>
</dbReference>
<keyword evidence="7" id="KW-1185">Reference proteome</keyword>
<proteinExistence type="predicted"/>
<dbReference type="Pfam" id="PF25874">
    <property type="entry name" value="WHD_plant_repro"/>
    <property type="match status" value="1"/>
</dbReference>
<name>A0A2P5CA83_TREOI</name>
<keyword evidence="2" id="KW-0863">Zinc-finger</keyword>
<dbReference type="OrthoDB" id="436852at2759"/>
<evidence type="ECO:0000313" key="6">
    <source>
        <dbReference type="EMBL" id="PON57970.1"/>
    </source>
</evidence>
<gene>
    <name evidence="6" type="ORF">TorRG33x02_292300</name>
</gene>
<keyword evidence="1" id="KW-0479">Metal-binding</keyword>
<dbReference type="PANTHER" id="PTHR46201:SF9">
    <property type="entry name" value="PHD FINGER PROTEIN MALE MEIOCYTE DEATH 1"/>
    <property type="match status" value="1"/>
</dbReference>
<dbReference type="AlphaFoldDB" id="A0A2P5CA83"/>
<accession>A0A2P5CA83</accession>
<keyword evidence="3" id="KW-0862">Zinc</keyword>
<evidence type="ECO:0000259" key="4">
    <source>
        <dbReference type="Pfam" id="PF25565"/>
    </source>
</evidence>
<evidence type="ECO:0000313" key="7">
    <source>
        <dbReference type="Proteomes" id="UP000237000"/>
    </source>
</evidence>
<evidence type="ECO:0000256" key="2">
    <source>
        <dbReference type="ARBA" id="ARBA00022771"/>
    </source>
</evidence>
<dbReference type="PANTHER" id="PTHR46201">
    <property type="entry name" value="PHD FINGER PROTEIN MALE MEIOCYTE DEATH 1-RELATED"/>
    <property type="match status" value="1"/>
</dbReference>
<feature type="domain" description="PTC1-like winged helix-turn-helix" evidence="5">
    <location>
        <begin position="315"/>
        <end position="371"/>
    </location>
</feature>
<evidence type="ECO:0000259" key="5">
    <source>
        <dbReference type="Pfam" id="PF25874"/>
    </source>
</evidence>
<comment type="caution">
    <text evidence="6">The sequence shown here is derived from an EMBL/GenBank/DDBJ whole genome shotgun (WGS) entry which is preliminary data.</text>
</comment>
<protein>
    <submittedName>
        <fullName evidence="6">Zinc finger, PHD-type, conserved site</fullName>
    </submittedName>
</protein>
<dbReference type="SUPFAM" id="SSF57903">
    <property type="entry name" value="FYVE/PHD zinc finger"/>
    <property type="match status" value="1"/>
</dbReference>
<dbReference type="InterPro" id="IPR057765">
    <property type="entry name" value="MS1-like_ubiquitin"/>
</dbReference>
<dbReference type="Pfam" id="PF25565">
    <property type="entry name" value="Ubiquitin_At1g33420"/>
    <property type="match status" value="1"/>
</dbReference>
<sequence length="540" mass="62089">MASRNKIFKYDNLIEVDLMASSFRENIRRFLDKKFKKQDSAKKSTWLQYVIHRTYINVGLQLYVVEDTNQNQHCVHCLKMGWNSSLLTTRSYHFIIPKNSPPPLEVDDVEIDGSRYLLYAIVHTDGIGHLLCLNGIEGGSKYFPGREIMKLWDVMCRNLRVRKISVEDTSKKHSMYLRLLYAVAYGPEDEGFGEHWFKAWKYDILYEKVGVKQTEYKQSREFLHGWALDALVSDFKDSKDFEKLNQIISLYRSMSLKSCQQELANLKEMLRFMISVSFLADDDREVEKTEQNLGNIEKKSISYHELASIWSNKGKFSSERIEKALRAVINVLEGKGTESMTREEVRRAARTQVGQTGLLDFILKNLDDIVSHSFAASTILEANYMVKQWPEQVDKEGMLTLTCKVLRNNSEKGVVCVEKIYVSSGTTIGELKRVVERTLRDTYCLTENIEVREIEGLENLEDSEGLLGRVSSDAEIRVKGCGINWENSLFLNCVCEEEKEGEPVVECKVCRQLHHHKCHGLNDENISLLYICNTCSGAAI</sequence>
<dbReference type="STRING" id="63057.A0A2P5CA83"/>
<organism evidence="6 7">
    <name type="scientific">Trema orientale</name>
    <name type="common">Charcoal tree</name>
    <name type="synonym">Celtis orientalis</name>
    <dbReference type="NCBI Taxonomy" id="63057"/>
    <lineage>
        <taxon>Eukaryota</taxon>
        <taxon>Viridiplantae</taxon>
        <taxon>Streptophyta</taxon>
        <taxon>Embryophyta</taxon>
        <taxon>Tracheophyta</taxon>
        <taxon>Spermatophyta</taxon>
        <taxon>Magnoliopsida</taxon>
        <taxon>eudicotyledons</taxon>
        <taxon>Gunneridae</taxon>
        <taxon>Pentapetalae</taxon>
        <taxon>rosids</taxon>
        <taxon>fabids</taxon>
        <taxon>Rosales</taxon>
        <taxon>Cannabaceae</taxon>
        <taxon>Trema</taxon>
    </lineage>
</organism>
<dbReference type="GO" id="GO:0008270">
    <property type="term" value="F:zinc ion binding"/>
    <property type="evidence" value="ECO:0007669"/>
    <property type="project" value="UniProtKB-KW"/>
</dbReference>
<evidence type="ECO:0000256" key="3">
    <source>
        <dbReference type="ARBA" id="ARBA00022833"/>
    </source>
</evidence>
<evidence type="ECO:0000256" key="1">
    <source>
        <dbReference type="ARBA" id="ARBA00022723"/>
    </source>
</evidence>
<dbReference type="InterPro" id="IPR013083">
    <property type="entry name" value="Znf_RING/FYVE/PHD"/>
</dbReference>
<dbReference type="InterPro" id="IPR059080">
    <property type="entry name" value="WHD_PTC1"/>
</dbReference>
<dbReference type="Proteomes" id="UP000237000">
    <property type="component" value="Unassembled WGS sequence"/>
</dbReference>
<dbReference type="PROSITE" id="PS01359">
    <property type="entry name" value="ZF_PHD_1"/>
    <property type="match status" value="1"/>
</dbReference>
<dbReference type="InterPro" id="IPR011011">
    <property type="entry name" value="Znf_FYVE_PHD"/>
</dbReference>
<dbReference type="EMBL" id="JXTC01000391">
    <property type="protein sequence ID" value="PON57970.1"/>
    <property type="molecule type" value="Genomic_DNA"/>
</dbReference>
<dbReference type="InterPro" id="IPR019786">
    <property type="entry name" value="Zinc_finger_PHD-type_CS"/>
</dbReference>